<evidence type="ECO:0000256" key="1">
    <source>
        <dbReference type="ARBA" id="ARBA00022553"/>
    </source>
</evidence>
<dbReference type="Gene3D" id="1.10.287.130">
    <property type="match status" value="1"/>
</dbReference>
<gene>
    <name evidence="5" type="ORF">SAMN05216389_13415</name>
</gene>
<dbReference type="SUPFAM" id="SSF55890">
    <property type="entry name" value="Sporulation response regulatory protein Spo0B"/>
    <property type="match status" value="1"/>
</dbReference>
<dbReference type="Proteomes" id="UP000198618">
    <property type="component" value="Unassembled WGS sequence"/>
</dbReference>
<evidence type="ECO:0000256" key="3">
    <source>
        <dbReference type="ARBA" id="ARBA00022777"/>
    </source>
</evidence>
<sequence>MKVKAIFAIILIIIGGENVETKDVVELLRHQRHDLMNHMQIIQGYLSMGKTDMVHEKLDSLLNDFQNERKLMNLNVPYFTVWLIQFNSVNSNIRLAYDIHTDNLDIHSQDQKLVTVSESIAEAICDLGDELELYELTLKVLTGQQSNEFEVVYTIQGNGIDVDKFRSKLQNMIEVKIEVVESTRSEINCRVSFL</sequence>
<accession>A0A1I0HIG2</accession>
<evidence type="ECO:0000256" key="2">
    <source>
        <dbReference type="ARBA" id="ARBA00022679"/>
    </source>
</evidence>
<name>A0A1I0HIG2_9BACI</name>
<evidence type="ECO:0000313" key="6">
    <source>
        <dbReference type="Proteomes" id="UP000198618"/>
    </source>
</evidence>
<dbReference type="InterPro" id="IPR039506">
    <property type="entry name" value="SPOB_a"/>
</dbReference>
<dbReference type="AlphaFoldDB" id="A0A1I0HIG2"/>
<dbReference type="GO" id="GO:0000155">
    <property type="term" value="F:phosphorelay sensor kinase activity"/>
    <property type="evidence" value="ECO:0007669"/>
    <property type="project" value="InterPro"/>
</dbReference>
<proteinExistence type="predicted"/>
<evidence type="ECO:0000259" key="4">
    <source>
        <dbReference type="Pfam" id="PF14689"/>
    </source>
</evidence>
<keyword evidence="6" id="KW-1185">Reference proteome</keyword>
<feature type="domain" description="SpoOB alpha-helical" evidence="4">
    <location>
        <begin position="19"/>
        <end position="74"/>
    </location>
</feature>
<keyword evidence="2 5" id="KW-0808">Transferase</keyword>
<keyword evidence="3" id="KW-0418">Kinase</keyword>
<dbReference type="InterPro" id="IPR037100">
    <property type="entry name" value="Spo0B_C_sf"/>
</dbReference>
<organism evidence="5 6">
    <name type="scientific">Oceanobacillus limi</name>
    <dbReference type="NCBI Taxonomy" id="930131"/>
    <lineage>
        <taxon>Bacteria</taxon>
        <taxon>Bacillati</taxon>
        <taxon>Bacillota</taxon>
        <taxon>Bacilli</taxon>
        <taxon>Bacillales</taxon>
        <taxon>Bacillaceae</taxon>
        <taxon>Oceanobacillus</taxon>
    </lineage>
</organism>
<protein>
    <submittedName>
        <fullName evidence="5">Stage 0 sporulation protein B (Sporulation initiation phosphotransferase)</fullName>
    </submittedName>
</protein>
<dbReference type="EMBL" id="FOHE01000034">
    <property type="protein sequence ID" value="SET82850.1"/>
    <property type="molecule type" value="Genomic_DNA"/>
</dbReference>
<evidence type="ECO:0000313" key="5">
    <source>
        <dbReference type="EMBL" id="SET82850.1"/>
    </source>
</evidence>
<dbReference type="Pfam" id="PF14689">
    <property type="entry name" value="SPOB_a"/>
    <property type="match status" value="1"/>
</dbReference>
<dbReference type="Gene3D" id="3.30.565.30">
    <property type="entry name" value="Sporulation initiation phosphotransferase B (SpoOB), C-terminal domain"/>
    <property type="match status" value="1"/>
</dbReference>
<dbReference type="STRING" id="930131.SAMN05216389_13415"/>
<keyword evidence="1" id="KW-0597">Phosphoprotein</keyword>
<reference evidence="5 6" key="1">
    <citation type="submission" date="2016-10" db="EMBL/GenBank/DDBJ databases">
        <authorList>
            <person name="de Groot N.N."/>
        </authorList>
    </citation>
    <scope>NUCLEOTIDE SEQUENCE [LARGE SCALE GENOMIC DNA]</scope>
    <source>
        <strain evidence="5 6">IBRC-M 10780</strain>
    </source>
</reference>
<dbReference type="InterPro" id="IPR016120">
    <property type="entry name" value="Sig_transdc_His_kin_SpoOB"/>
</dbReference>